<dbReference type="GO" id="GO:0051301">
    <property type="term" value="P:cell division"/>
    <property type="evidence" value="ECO:0007669"/>
    <property type="project" value="UniProtKB-KW"/>
</dbReference>
<dbReference type="PANTHER" id="PTHR12827">
    <property type="entry name" value="MEIOTIC CHECKPOINT REGULATOR TSG24 FAMILY MEMBER"/>
    <property type="match status" value="1"/>
</dbReference>
<dbReference type="InterPro" id="IPR024990">
    <property type="entry name" value="Apc1"/>
</dbReference>
<dbReference type="WBParaSite" id="PSAMB.scaffold118size76503.g2471.t1">
    <property type="protein sequence ID" value="PSAMB.scaffold118size76503.g2471.t1"/>
    <property type="gene ID" value="PSAMB.scaffold118size76503.g2471"/>
</dbReference>
<name>A0A914URW3_9BILA</name>
<evidence type="ECO:0000256" key="3">
    <source>
        <dbReference type="ARBA" id="ARBA00023306"/>
    </source>
</evidence>
<dbReference type="Proteomes" id="UP000887566">
    <property type="component" value="Unplaced"/>
</dbReference>
<keyword evidence="2" id="KW-0498">Mitosis</keyword>
<dbReference type="PANTHER" id="PTHR12827:SF3">
    <property type="entry name" value="ANAPHASE-PROMOTING COMPLEX SUBUNIT 1"/>
    <property type="match status" value="1"/>
</dbReference>
<keyword evidence="3" id="KW-0131">Cell cycle</keyword>
<dbReference type="GO" id="GO:0031145">
    <property type="term" value="P:anaphase-promoting complex-dependent catabolic process"/>
    <property type="evidence" value="ECO:0007669"/>
    <property type="project" value="TreeGrafter"/>
</dbReference>
<proteinExistence type="predicted"/>
<protein>
    <submittedName>
        <fullName evidence="5">Anaphase-promoting complex subunit 1</fullName>
    </submittedName>
</protein>
<evidence type="ECO:0000256" key="1">
    <source>
        <dbReference type="ARBA" id="ARBA00022618"/>
    </source>
</evidence>
<reference evidence="5" key="1">
    <citation type="submission" date="2022-11" db="UniProtKB">
        <authorList>
            <consortium name="WormBaseParasite"/>
        </authorList>
    </citation>
    <scope>IDENTIFICATION</scope>
</reference>
<accession>A0A914URW3</accession>
<dbReference type="GO" id="GO:0070979">
    <property type="term" value="P:protein K11-linked ubiquitination"/>
    <property type="evidence" value="ECO:0007669"/>
    <property type="project" value="TreeGrafter"/>
</dbReference>
<keyword evidence="4" id="KW-1185">Reference proteome</keyword>
<keyword evidence="1" id="KW-0132">Cell division</keyword>
<dbReference type="GO" id="GO:0060090">
    <property type="term" value="F:molecular adaptor activity"/>
    <property type="evidence" value="ECO:0007669"/>
    <property type="project" value="TreeGrafter"/>
</dbReference>
<sequence length="301" mass="33131">MHGVYGNGVDVGIGRAAEMIVTDRAEKFVPAGHRLFAVSSLVQRPEIRTPATRLRLDDSFVDGNSINEFDDVLPGISRFRLNKDSEGEELTVSGKNAAVVSYPLGALKRTYSTTFFIKDAFWHTFESGAPSGCPETSKTCEPFEAICLIGDDEIDFYSTINDEKLSMRLPFEITGAHRTKYGLLLQRKMYPEDHELAKRNADLPLPLLFTLSHPLNEILPIVMKPLDGEISARYACESAVSVVAVIDDLSLVLTYNSLTQLHSLWFAKKATYEEALSAAQRAEQSTCSLASVGTPGSAFRS</sequence>
<evidence type="ECO:0000313" key="5">
    <source>
        <dbReference type="WBParaSite" id="PSAMB.scaffold118size76503.g2471.t1"/>
    </source>
</evidence>
<organism evidence="4 5">
    <name type="scientific">Plectus sambesii</name>
    <dbReference type="NCBI Taxonomy" id="2011161"/>
    <lineage>
        <taxon>Eukaryota</taxon>
        <taxon>Metazoa</taxon>
        <taxon>Ecdysozoa</taxon>
        <taxon>Nematoda</taxon>
        <taxon>Chromadorea</taxon>
        <taxon>Plectida</taxon>
        <taxon>Plectina</taxon>
        <taxon>Plectoidea</taxon>
        <taxon>Plectidae</taxon>
        <taxon>Plectus</taxon>
    </lineage>
</organism>
<dbReference type="GO" id="GO:0005680">
    <property type="term" value="C:anaphase-promoting complex"/>
    <property type="evidence" value="ECO:0007669"/>
    <property type="project" value="InterPro"/>
</dbReference>
<dbReference type="GO" id="GO:0007091">
    <property type="term" value="P:metaphase/anaphase transition of mitotic cell cycle"/>
    <property type="evidence" value="ECO:0007669"/>
    <property type="project" value="TreeGrafter"/>
</dbReference>
<evidence type="ECO:0000313" key="4">
    <source>
        <dbReference type="Proteomes" id="UP000887566"/>
    </source>
</evidence>
<dbReference type="AlphaFoldDB" id="A0A914URW3"/>
<evidence type="ECO:0000256" key="2">
    <source>
        <dbReference type="ARBA" id="ARBA00022776"/>
    </source>
</evidence>